<proteinExistence type="predicted"/>
<evidence type="ECO:0000313" key="3">
    <source>
        <dbReference type="EMBL" id="MBX8631084.1"/>
    </source>
</evidence>
<reference evidence="3" key="1">
    <citation type="submission" date="2021-04" db="EMBL/GenBank/DDBJ databases">
        <title>Genomic insights into ecological role and evolution of a novel Thermoplasmata order Candidatus Sysuiplasmatales.</title>
        <authorList>
            <person name="Yuan Y."/>
        </authorList>
    </citation>
    <scope>NUCLEOTIDE SEQUENCE</scope>
    <source>
        <strain evidence="3">YP2-bin.285</strain>
    </source>
</reference>
<name>A0A8J7YIU2_9ARCH</name>
<evidence type="ECO:0000256" key="2">
    <source>
        <dbReference type="SAM" id="Phobius"/>
    </source>
</evidence>
<sequence length="925" mass="98232">MRRTGLIAVGLIAAMIVSAIFVSITVPVSASSTSITANNAYGTVQSKFTVDGALFFGLYTAGNTIVTVSITNATSGNVVSATAVKVPASGVYQSWVSSNFNFFDLSGYSTGSYVLSASVNGAQVANTSFSIYNPVYTTTVTFTLQDYTTPNTYYIDSGAVYAYTKTVDQFGNPMSGNTSAGLQLYFETGMASTGNTFSLGTYSPNDFGIVLLSFPAYFSFNGFGAYNLTAYFSGTPAGSTLNNPETGNGIYFIMDNQVTISPPSLNNVYGQGVTLQFTGQFTPFSGLVNATIISESSGQIYMHLTDSRVVSGNWNASFYVNYSIPDGKYFFNVTEASNGYTIYSSLIAFQAISVQAYPNQYTYLPGEPATIFYTVTNTSNNAPASNVSVTYTLNYTTSGGKQTETGVVSGGILNVVIPATAQFRTKVTITLSATDRYGHSASTTVVVGVNRLSSYAYTNSGTYVPSEPITVYISSYVAGFRNFPSSPVGGAAVYANLSFQGSLLSGYSQRGLTTDSEGQASFVFVLPPNATLGFYTVNVSVSAYGWQSSSQYTFQLVKQSPQYYLIVTPSEEEYVSGQTFSATWELVSNGSAVSGSYASYSATINNNAIMAGTSSNGLIRFQIPTGTYGTLTLSVIAGDVNGNRATDVLTLQVLQALLVLNTGSGNYIPSQSIRVSYYIVGTGFSSSKYYYTVTDGNGNIVLSGSTVKSYFTFTVPKMPSSSYTITVVATNSSSGESVTSSTTVYLQSGFQLLFSVSGSDYVTGTYSQGSTITIYYRIDTYQMSSASPYYTLDIGIIGVPSSSMTVTVTSTTGSIQYRIPSSMANGNYIISAVAIDSNGMISSSVQNIAISNSQPVWNYDLGGGISLGSAVWGVLTLVAIALAFLAFTGRKIRERRHEEAGSMQKQEQPGKDDTGTQKEEAKENR</sequence>
<accession>A0A8J7YIU2</accession>
<feature type="region of interest" description="Disordered" evidence="1">
    <location>
        <begin position="896"/>
        <end position="925"/>
    </location>
</feature>
<organism evidence="3 4">
    <name type="scientific">Candidatus Sysuiplasma superficiale</name>
    <dbReference type="NCBI Taxonomy" id="2823368"/>
    <lineage>
        <taxon>Archaea</taxon>
        <taxon>Methanobacteriati</taxon>
        <taxon>Thermoplasmatota</taxon>
        <taxon>Thermoplasmata</taxon>
        <taxon>Candidatus Sysuiplasmatales</taxon>
        <taxon>Candidatus Sysuiplasmataceae</taxon>
        <taxon>Candidatus Sysuiplasma</taxon>
    </lineage>
</organism>
<keyword evidence="2" id="KW-0472">Membrane</keyword>
<keyword evidence="2" id="KW-0812">Transmembrane</keyword>
<feature type="transmembrane region" description="Helical" evidence="2">
    <location>
        <begin position="861"/>
        <end position="887"/>
    </location>
</feature>
<protein>
    <submittedName>
        <fullName evidence="3">Uncharacterized protein</fullName>
    </submittedName>
</protein>
<comment type="caution">
    <text evidence="3">The sequence shown here is derived from an EMBL/GenBank/DDBJ whole genome shotgun (WGS) entry which is preliminary data.</text>
</comment>
<dbReference type="AlphaFoldDB" id="A0A8J7YIU2"/>
<dbReference type="Proteomes" id="UP000716004">
    <property type="component" value="Unassembled WGS sequence"/>
</dbReference>
<gene>
    <name evidence="3" type="ORF">J9259_00970</name>
</gene>
<evidence type="ECO:0000256" key="1">
    <source>
        <dbReference type="SAM" id="MobiDB-lite"/>
    </source>
</evidence>
<keyword evidence="2" id="KW-1133">Transmembrane helix</keyword>
<evidence type="ECO:0000313" key="4">
    <source>
        <dbReference type="Proteomes" id="UP000716004"/>
    </source>
</evidence>
<dbReference type="EMBL" id="JAGVSJ010000001">
    <property type="protein sequence ID" value="MBX8631084.1"/>
    <property type="molecule type" value="Genomic_DNA"/>
</dbReference>
<feature type="compositionally biased region" description="Basic and acidic residues" evidence="1">
    <location>
        <begin position="908"/>
        <end position="925"/>
    </location>
</feature>